<dbReference type="AlphaFoldDB" id="D5X2E2"/>
<dbReference type="Pfam" id="PF20075">
    <property type="entry name" value="DUF6471"/>
    <property type="match status" value="1"/>
</dbReference>
<accession>D5X2E2</accession>
<reference evidence="2" key="1">
    <citation type="submission" date="2010-04" db="EMBL/GenBank/DDBJ databases">
        <title>Complete sequence of Thiomonas intermedia K12.</title>
        <authorList>
            <consortium name="US DOE Joint Genome Institute"/>
            <person name="Lucas S."/>
            <person name="Copeland A."/>
            <person name="Lapidus A."/>
            <person name="Cheng J.-F."/>
            <person name="Bruce D."/>
            <person name="Goodwin L."/>
            <person name="Pitluck S."/>
            <person name="Davenport K."/>
            <person name="Detter J.C."/>
            <person name="Han C."/>
            <person name="Tapia R."/>
            <person name="Land M."/>
            <person name="Hauser L."/>
            <person name="Kyrpides N."/>
            <person name="Ovchinnikova G."/>
            <person name="Kerfeld C.A."/>
            <person name="Cannon G.C."/>
            <person name="Heinhorst S."/>
            <person name="Woyke T."/>
        </authorList>
    </citation>
    <scope>NUCLEOTIDE SEQUENCE [LARGE SCALE GENOMIC DNA]</scope>
    <source>
        <strain evidence="2">K12</strain>
    </source>
</reference>
<protein>
    <recommendedName>
        <fullName evidence="1">DUF6471 domain-containing protein</fullName>
    </recommendedName>
</protein>
<dbReference type="KEGG" id="tin:Tint_1924"/>
<proteinExistence type="predicted"/>
<dbReference type="eggNOG" id="ENOG50332T6">
    <property type="taxonomic scope" value="Bacteria"/>
</dbReference>
<dbReference type="BioCyc" id="TINT75379:TINT_RS09630-MONOMER"/>
<evidence type="ECO:0000259" key="1">
    <source>
        <dbReference type="Pfam" id="PF20075"/>
    </source>
</evidence>
<dbReference type="InterPro" id="IPR045526">
    <property type="entry name" value="DUF6471"/>
</dbReference>
<gene>
    <name evidence="2" type="ordered locus">Tint_1924</name>
</gene>
<dbReference type="HOGENOM" id="CLU_2426051_0_0_4"/>
<feature type="domain" description="DUF6471" evidence="1">
    <location>
        <begin position="19"/>
        <end position="82"/>
    </location>
</feature>
<evidence type="ECO:0000313" key="2">
    <source>
        <dbReference type="EMBL" id="ADG31288.1"/>
    </source>
</evidence>
<sequence length="91" mass="10528">MLRNERNPGSADGRQAIDWEREARRIIKSLMVRHDCSAKRLSLLLELQGIEIESRALSNRINRGTFSFAFFLQIARCLNVDKVDVRAISRQ</sequence>
<name>D5X2E2_THIK1</name>
<dbReference type="EMBL" id="CP002021">
    <property type="protein sequence ID" value="ADG31288.1"/>
    <property type="molecule type" value="Genomic_DNA"/>
</dbReference>
<organism evidence="2">
    <name type="scientific">Thiomonas intermedia (strain K12)</name>
    <name type="common">Thiobacillus intermedius</name>
    <dbReference type="NCBI Taxonomy" id="75379"/>
    <lineage>
        <taxon>Bacteria</taxon>
        <taxon>Pseudomonadati</taxon>
        <taxon>Pseudomonadota</taxon>
        <taxon>Betaproteobacteria</taxon>
        <taxon>Burkholderiales</taxon>
        <taxon>Thiomonas</taxon>
    </lineage>
</organism>